<evidence type="ECO:0000313" key="2">
    <source>
        <dbReference type="Proteomes" id="UP000805649"/>
    </source>
</evidence>
<accession>A0ACC3YZA0</accession>
<proteinExistence type="predicted"/>
<dbReference type="EMBL" id="VUJX02000004">
    <property type="protein sequence ID" value="KAL0937285.1"/>
    <property type="molecule type" value="Genomic_DNA"/>
</dbReference>
<evidence type="ECO:0000313" key="1">
    <source>
        <dbReference type="EMBL" id="KAL0937285.1"/>
    </source>
</evidence>
<reference evidence="1 2" key="1">
    <citation type="journal article" date="2020" name="Phytopathology">
        <title>Genome Sequence Resources of Colletotrichum truncatum, C. plurivorum, C. musicola, and C. sojae: Four Species Pathogenic to Soybean (Glycine max).</title>
        <authorList>
            <person name="Rogerio F."/>
            <person name="Boufleur T.R."/>
            <person name="Ciampi-Guillardi M."/>
            <person name="Sukno S.A."/>
            <person name="Thon M.R."/>
            <person name="Massola Junior N.S."/>
            <person name="Baroncelli R."/>
        </authorList>
    </citation>
    <scope>NUCLEOTIDE SEQUENCE [LARGE SCALE GENOMIC DNA]</scope>
    <source>
        <strain evidence="1 2">CMES1059</strain>
    </source>
</reference>
<name>A0ACC3YZA0_COLTU</name>
<organism evidence="1 2">
    <name type="scientific">Colletotrichum truncatum</name>
    <name type="common">Anthracnose fungus</name>
    <name type="synonym">Colletotrichum capsici</name>
    <dbReference type="NCBI Taxonomy" id="5467"/>
    <lineage>
        <taxon>Eukaryota</taxon>
        <taxon>Fungi</taxon>
        <taxon>Dikarya</taxon>
        <taxon>Ascomycota</taxon>
        <taxon>Pezizomycotina</taxon>
        <taxon>Sordariomycetes</taxon>
        <taxon>Hypocreomycetidae</taxon>
        <taxon>Glomerellales</taxon>
        <taxon>Glomerellaceae</taxon>
        <taxon>Colletotrichum</taxon>
        <taxon>Colletotrichum truncatum species complex</taxon>
    </lineage>
</organism>
<gene>
    <name evidence="1" type="ORF">CTRU02_207016</name>
</gene>
<keyword evidence="2" id="KW-1185">Reference proteome</keyword>
<dbReference type="Proteomes" id="UP000805649">
    <property type="component" value="Unassembled WGS sequence"/>
</dbReference>
<protein>
    <submittedName>
        <fullName evidence="1">Uncharacterized protein</fullName>
    </submittedName>
</protein>
<sequence>MEHSQHPFSRNFPGPEARGIDPNDNIRAWLDGIVIDEETKPIVTDVLHALSGLQHSASPHVSGSYPAGRGRQTQTVVNVQTIGPGFIGRAPPVTSTEFLANVIVVAILLLFAPGFTLLAAGVFFTSRVAERWVSYD</sequence>
<comment type="caution">
    <text evidence="1">The sequence shown here is derived from an EMBL/GenBank/DDBJ whole genome shotgun (WGS) entry which is preliminary data.</text>
</comment>